<dbReference type="PANTHER" id="PTHR43712:SF4">
    <property type="entry name" value="O-METHYLTRANSFERASE DOMAIN-CONTAINING PROTEIN"/>
    <property type="match status" value="1"/>
</dbReference>
<dbReference type="InterPro" id="IPR036390">
    <property type="entry name" value="WH_DNA-bd_sf"/>
</dbReference>
<name>A0A5N6JVY2_MONLA</name>
<accession>A0A5N6JVY2</accession>
<organism evidence="2 3">
    <name type="scientific">Monilinia laxa</name>
    <name type="common">Brown rot fungus</name>
    <name type="synonym">Sclerotinia laxa</name>
    <dbReference type="NCBI Taxonomy" id="61186"/>
    <lineage>
        <taxon>Eukaryota</taxon>
        <taxon>Fungi</taxon>
        <taxon>Dikarya</taxon>
        <taxon>Ascomycota</taxon>
        <taxon>Pezizomycotina</taxon>
        <taxon>Leotiomycetes</taxon>
        <taxon>Helotiales</taxon>
        <taxon>Sclerotiniaceae</taxon>
        <taxon>Monilinia</taxon>
    </lineage>
</organism>
<gene>
    <name evidence="2" type="ORF">EYC80_007409</name>
</gene>
<reference evidence="2 3" key="1">
    <citation type="submission" date="2019-06" db="EMBL/GenBank/DDBJ databases">
        <title>Genome Sequence of the Brown Rot Fungal Pathogen Monilinia laxa.</title>
        <authorList>
            <person name="De Miccolis Angelini R.M."/>
            <person name="Landi L."/>
            <person name="Abate D."/>
            <person name="Pollastro S."/>
            <person name="Romanazzi G."/>
            <person name="Faretra F."/>
        </authorList>
    </citation>
    <scope>NUCLEOTIDE SEQUENCE [LARGE SCALE GENOMIC DNA]</scope>
    <source>
        <strain evidence="2 3">Mlax316</strain>
    </source>
</reference>
<feature type="domain" description="O-methyltransferase dimerisation" evidence="1">
    <location>
        <begin position="46"/>
        <end position="91"/>
    </location>
</feature>
<dbReference type="Gene3D" id="1.10.10.10">
    <property type="entry name" value="Winged helix-like DNA-binding domain superfamily/Winged helix DNA-binding domain"/>
    <property type="match status" value="1"/>
</dbReference>
<comment type="caution">
    <text evidence="2">The sequence shown here is derived from an EMBL/GenBank/DDBJ whole genome shotgun (WGS) entry which is preliminary data.</text>
</comment>
<dbReference type="OrthoDB" id="2410195at2759"/>
<keyword evidence="3" id="KW-1185">Reference proteome</keyword>
<evidence type="ECO:0000313" key="3">
    <source>
        <dbReference type="Proteomes" id="UP000326757"/>
    </source>
</evidence>
<proteinExistence type="predicted"/>
<dbReference type="EMBL" id="VIGI01000012">
    <property type="protein sequence ID" value="KAB8293049.1"/>
    <property type="molecule type" value="Genomic_DNA"/>
</dbReference>
<dbReference type="InterPro" id="IPR012967">
    <property type="entry name" value="COMT_dimerisation"/>
</dbReference>
<dbReference type="PANTHER" id="PTHR43712">
    <property type="entry name" value="PUTATIVE (AFU_ORTHOLOGUE AFUA_4G14580)-RELATED"/>
    <property type="match status" value="1"/>
</dbReference>
<protein>
    <recommendedName>
        <fullName evidence="1">O-methyltransferase dimerisation domain-containing protein</fullName>
    </recommendedName>
</protein>
<dbReference type="Pfam" id="PF08100">
    <property type="entry name" value="Dimerisation"/>
    <property type="match status" value="1"/>
</dbReference>
<dbReference type="AlphaFoldDB" id="A0A5N6JVY2"/>
<dbReference type="Proteomes" id="UP000326757">
    <property type="component" value="Unassembled WGS sequence"/>
</dbReference>
<evidence type="ECO:0000259" key="1">
    <source>
        <dbReference type="Pfam" id="PF08100"/>
    </source>
</evidence>
<sequence>MGSIGDLELAFAKITEVAKTADESIRKHLINQLQKTAVSIETSGNDLNLFEILADNGGPMTTIELAEKTKCDHLLLSQILRFLASTDIVTEVGKDTFIADNFTKALAKPGPKAGMNHTFDSVGPAYQTLPEFFRATKYQNPSDDSYTAFHMGYHTDLPSFDWFQKNPDKLGFFMEWMTA</sequence>
<evidence type="ECO:0000313" key="2">
    <source>
        <dbReference type="EMBL" id="KAB8293049.1"/>
    </source>
</evidence>
<dbReference type="GO" id="GO:0046983">
    <property type="term" value="F:protein dimerization activity"/>
    <property type="evidence" value="ECO:0007669"/>
    <property type="project" value="InterPro"/>
</dbReference>
<dbReference type="SUPFAM" id="SSF46785">
    <property type="entry name" value="Winged helix' DNA-binding domain"/>
    <property type="match status" value="1"/>
</dbReference>
<dbReference type="InterPro" id="IPR036388">
    <property type="entry name" value="WH-like_DNA-bd_sf"/>
</dbReference>